<evidence type="ECO:0000313" key="1">
    <source>
        <dbReference type="EMBL" id="CAG8951451.1"/>
    </source>
</evidence>
<proteinExistence type="predicted"/>
<dbReference type="AlphaFoldDB" id="A0A9N9KQU8"/>
<dbReference type="EMBL" id="CAJVRL010000043">
    <property type="protein sequence ID" value="CAG8951451.1"/>
    <property type="molecule type" value="Genomic_DNA"/>
</dbReference>
<reference evidence="1" key="1">
    <citation type="submission" date="2021-07" db="EMBL/GenBank/DDBJ databases">
        <authorList>
            <person name="Durling M."/>
        </authorList>
    </citation>
    <scope>NUCLEOTIDE SEQUENCE</scope>
</reference>
<dbReference type="Proteomes" id="UP000696280">
    <property type="component" value="Unassembled WGS sequence"/>
</dbReference>
<comment type="caution">
    <text evidence="1">The sequence shown here is derived from an EMBL/GenBank/DDBJ whole genome shotgun (WGS) entry which is preliminary data.</text>
</comment>
<accession>A0A9N9KQU8</accession>
<organism evidence="1 2">
    <name type="scientific">Hymenoscyphus fraxineus</name>
    <dbReference type="NCBI Taxonomy" id="746836"/>
    <lineage>
        <taxon>Eukaryota</taxon>
        <taxon>Fungi</taxon>
        <taxon>Dikarya</taxon>
        <taxon>Ascomycota</taxon>
        <taxon>Pezizomycotina</taxon>
        <taxon>Leotiomycetes</taxon>
        <taxon>Helotiales</taxon>
        <taxon>Helotiaceae</taxon>
        <taxon>Hymenoscyphus</taxon>
    </lineage>
</organism>
<name>A0A9N9KQU8_9HELO</name>
<evidence type="ECO:0000313" key="2">
    <source>
        <dbReference type="Proteomes" id="UP000696280"/>
    </source>
</evidence>
<protein>
    <submittedName>
        <fullName evidence="1">Uncharacterized protein</fullName>
    </submittedName>
</protein>
<gene>
    <name evidence="1" type="ORF">HYFRA_00007367</name>
</gene>
<sequence length="72" mass="8357">MWMLPFDSRSQCYKGLAPIVFQIFQSHRLKFSLKEGDRSLQVVETWVVDIMIDITIDMLAKSSIENTKTGMM</sequence>
<keyword evidence="2" id="KW-1185">Reference proteome</keyword>